<keyword evidence="2" id="KW-0472">Membrane</keyword>
<feature type="region of interest" description="Disordered" evidence="1">
    <location>
        <begin position="32"/>
        <end position="67"/>
    </location>
</feature>
<name>A0ABP6LLL4_9ACTN</name>
<evidence type="ECO:0000256" key="2">
    <source>
        <dbReference type="SAM" id="Phobius"/>
    </source>
</evidence>
<keyword evidence="2" id="KW-1133">Transmembrane helix</keyword>
<proteinExistence type="predicted"/>
<protein>
    <submittedName>
        <fullName evidence="3">Uncharacterized protein</fullName>
    </submittedName>
</protein>
<evidence type="ECO:0000256" key="1">
    <source>
        <dbReference type="SAM" id="MobiDB-lite"/>
    </source>
</evidence>
<dbReference type="Proteomes" id="UP001501035">
    <property type="component" value="Unassembled WGS sequence"/>
</dbReference>
<organism evidence="3 4">
    <name type="scientific">Gordonia defluvii</name>
    <dbReference type="NCBI Taxonomy" id="283718"/>
    <lineage>
        <taxon>Bacteria</taxon>
        <taxon>Bacillati</taxon>
        <taxon>Actinomycetota</taxon>
        <taxon>Actinomycetes</taxon>
        <taxon>Mycobacteriales</taxon>
        <taxon>Gordoniaceae</taxon>
        <taxon>Gordonia</taxon>
    </lineage>
</organism>
<reference evidence="4" key="1">
    <citation type="journal article" date="2019" name="Int. J. Syst. Evol. Microbiol.">
        <title>The Global Catalogue of Microorganisms (GCM) 10K type strain sequencing project: providing services to taxonomists for standard genome sequencing and annotation.</title>
        <authorList>
            <consortium name="The Broad Institute Genomics Platform"/>
            <consortium name="The Broad Institute Genome Sequencing Center for Infectious Disease"/>
            <person name="Wu L."/>
            <person name="Ma J."/>
        </authorList>
    </citation>
    <scope>NUCLEOTIDE SEQUENCE [LARGE SCALE GENOMIC DNA]</scope>
    <source>
        <strain evidence="4">JCM 14234</strain>
    </source>
</reference>
<keyword evidence="2" id="KW-0812">Transmembrane</keyword>
<accession>A0ABP6LLL4</accession>
<evidence type="ECO:0000313" key="3">
    <source>
        <dbReference type="EMBL" id="GAA3049415.1"/>
    </source>
</evidence>
<feature type="transmembrane region" description="Helical" evidence="2">
    <location>
        <begin position="7"/>
        <end position="26"/>
    </location>
</feature>
<dbReference type="EMBL" id="BAAAVS010000060">
    <property type="protein sequence ID" value="GAA3049415.1"/>
    <property type="molecule type" value="Genomic_DNA"/>
</dbReference>
<gene>
    <name evidence="3" type="ORF">GCM10010528_30690</name>
</gene>
<feature type="compositionally biased region" description="Basic and acidic residues" evidence="1">
    <location>
        <begin position="56"/>
        <end position="67"/>
    </location>
</feature>
<comment type="caution">
    <text evidence="3">The sequence shown here is derived from an EMBL/GenBank/DDBJ whole genome shotgun (WGS) entry which is preliminary data.</text>
</comment>
<sequence length="67" mass="7831">MEEYRRFAVHYVLLLALVVALGLVLWRMTRTPGDAAPHHHSPQRPIGPDDDPDFLLDLRRKNRDRDT</sequence>
<keyword evidence="4" id="KW-1185">Reference proteome</keyword>
<evidence type="ECO:0000313" key="4">
    <source>
        <dbReference type="Proteomes" id="UP001501035"/>
    </source>
</evidence>